<dbReference type="KEGG" id="vg:14181785"/>
<protein>
    <submittedName>
        <fullName evidence="2">Uncharacterized protein</fullName>
    </submittedName>
</protein>
<organism evidence="2 3">
    <name type="scientific">Vibrio phage vB_VpaS_MAR10</name>
    <dbReference type="NCBI Taxonomy" id="1229755"/>
    <lineage>
        <taxon>Viruses</taxon>
        <taxon>Duplodnaviria</taxon>
        <taxon>Heunggongvirae</taxon>
        <taxon>Uroviricota</taxon>
        <taxon>Caudoviricetes</taxon>
        <taxon>Mardecavirus</taxon>
        <taxon>Mardecavirus MAR10</taxon>
    </lineage>
</organism>
<reference evidence="2 3" key="1">
    <citation type="journal article" date="2012" name="J. Virol.">
        <title>Genome Sequence of Temperate Vibrio parahaemolyticus Bacteriophage vB_VpaS_MAR10.</title>
        <authorList>
            <person name="Alanis Villa A."/>
            <person name="Kropinski A.M."/>
            <person name="Abbasifar R."/>
            <person name="Abbasifar A."/>
            <person name="Griffiths M.W."/>
        </authorList>
    </citation>
    <scope>NUCLEOTIDE SEQUENCE [LARGE SCALE GENOMIC DNA]</scope>
</reference>
<name>K7R6F1_9CAUD</name>
<dbReference type="EMBL" id="JX556418">
    <property type="protein sequence ID" value="AFV81286.1"/>
    <property type="molecule type" value="Genomic_DNA"/>
</dbReference>
<evidence type="ECO:0000256" key="1">
    <source>
        <dbReference type="SAM" id="MobiDB-lite"/>
    </source>
</evidence>
<evidence type="ECO:0000313" key="2">
    <source>
        <dbReference type="EMBL" id="AFV81286.1"/>
    </source>
</evidence>
<gene>
    <name evidence="2" type="ORF">MAR10_053</name>
</gene>
<dbReference type="GeneID" id="14181785"/>
<dbReference type="OrthoDB" id="32523at10239"/>
<feature type="compositionally biased region" description="Polar residues" evidence="1">
    <location>
        <begin position="155"/>
        <end position="164"/>
    </location>
</feature>
<dbReference type="RefSeq" id="YP_007111900.1">
    <property type="nucleotide sequence ID" value="NC_019713.1"/>
</dbReference>
<accession>K7R6F1</accession>
<dbReference type="Proteomes" id="UP000009398">
    <property type="component" value="Segment"/>
</dbReference>
<sequence>MFGTLLRYGGTLLKGVSAFWNRYKLLIILSVALGAIYRAYSIGYDLGSTYERQKATTAILDATNKAREEELSYYRDQIARLNEKHRKELELEKSNVKIQTVIETKWLTKTPVCEISKTDPEQFVFSNEYVGLYNDAVRAANRATQEGHPAGITKTLPTNEDSGE</sequence>
<proteinExistence type="predicted"/>
<evidence type="ECO:0000313" key="3">
    <source>
        <dbReference type="Proteomes" id="UP000009398"/>
    </source>
</evidence>
<feature type="region of interest" description="Disordered" evidence="1">
    <location>
        <begin position="144"/>
        <end position="164"/>
    </location>
</feature>
<keyword evidence="3" id="KW-1185">Reference proteome</keyword>